<keyword evidence="1" id="KW-0472">Membrane</keyword>
<protein>
    <submittedName>
        <fullName evidence="2">Uncharacterized protein</fullName>
    </submittedName>
</protein>
<organism evidence="2 3">
    <name type="scientific">Eiseniibacteriota bacterium</name>
    <dbReference type="NCBI Taxonomy" id="2212470"/>
    <lineage>
        <taxon>Bacteria</taxon>
        <taxon>Candidatus Eiseniibacteriota</taxon>
    </lineage>
</organism>
<evidence type="ECO:0000313" key="3">
    <source>
        <dbReference type="Proteomes" id="UP000316292"/>
    </source>
</evidence>
<evidence type="ECO:0000313" key="2">
    <source>
        <dbReference type="EMBL" id="TMQ50133.1"/>
    </source>
</evidence>
<dbReference type="AlphaFoldDB" id="A0A538SFI4"/>
<evidence type="ECO:0000256" key="1">
    <source>
        <dbReference type="SAM" id="Phobius"/>
    </source>
</evidence>
<dbReference type="EMBL" id="VBOR01000042">
    <property type="protein sequence ID" value="TMQ50133.1"/>
    <property type="molecule type" value="Genomic_DNA"/>
</dbReference>
<sequence>MLLVAVSQPVIAASDDTPVLQFWYRWAFDNRTAGDQPWTLGATNLTLRVNVTEANGSQVEEINEFLVQAATPGRRVNESSAFLRPQISAVYNTLQIRRGSGCMPTNGTCDPMNITWEQRVLWEHQVLEIRFLRLLEFGDSDGDGGYTPGEPILSQLDLADPAFHFAAVVLEGQNLTQGSQALPVRIHYPDYGWEGWLRQNEPGFSDFDGLMFRMSATGPANVTIVGYQWFRPRVFQGVDVTPFQAKLDLAFQDYPFVDPGSRLALELNFTSFSQGSSTDWELVPWPEGQAIGADSTNSTAIFAWSSNATADGVSTRVAGTVVTVDDLSRHVFLAYPRASLIQHDPLLGIMDKRIGVVPDRVVSPSFSLSTAWIAFIATLAIASLAIYTTERRKR</sequence>
<comment type="caution">
    <text evidence="2">The sequence shown here is derived from an EMBL/GenBank/DDBJ whole genome shotgun (WGS) entry which is preliminary data.</text>
</comment>
<proteinExistence type="predicted"/>
<keyword evidence="1" id="KW-0812">Transmembrane</keyword>
<name>A0A538SFI4_UNCEI</name>
<dbReference type="Proteomes" id="UP000316292">
    <property type="component" value="Unassembled WGS sequence"/>
</dbReference>
<reference evidence="2 3" key="1">
    <citation type="journal article" date="2019" name="Nat. Microbiol.">
        <title>Mediterranean grassland soil C-N compound turnover is dependent on rainfall and depth, and is mediated by genomically divergent microorganisms.</title>
        <authorList>
            <person name="Diamond S."/>
            <person name="Andeer P.F."/>
            <person name="Li Z."/>
            <person name="Crits-Christoph A."/>
            <person name="Burstein D."/>
            <person name="Anantharaman K."/>
            <person name="Lane K.R."/>
            <person name="Thomas B.C."/>
            <person name="Pan C."/>
            <person name="Northen T.R."/>
            <person name="Banfield J.F."/>
        </authorList>
    </citation>
    <scope>NUCLEOTIDE SEQUENCE [LARGE SCALE GENOMIC DNA]</scope>
    <source>
        <strain evidence="2">WS_1</strain>
    </source>
</reference>
<accession>A0A538SFI4</accession>
<gene>
    <name evidence="2" type="ORF">E6K71_03165</name>
</gene>
<feature type="transmembrane region" description="Helical" evidence="1">
    <location>
        <begin position="366"/>
        <end position="387"/>
    </location>
</feature>
<keyword evidence="1" id="KW-1133">Transmembrane helix</keyword>